<dbReference type="CDD" id="cd06558">
    <property type="entry name" value="crotonase-like"/>
    <property type="match status" value="1"/>
</dbReference>
<dbReference type="GO" id="GO:0006635">
    <property type="term" value="P:fatty acid beta-oxidation"/>
    <property type="evidence" value="ECO:0007669"/>
    <property type="project" value="TreeGrafter"/>
</dbReference>
<dbReference type="InterPro" id="IPR018376">
    <property type="entry name" value="Enoyl-CoA_hyd/isom_CS"/>
</dbReference>
<evidence type="ECO:0000256" key="2">
    <source>
        <dbReference type="ARBA" id="ARBA00023239"/>
    </source>
</evidence>
<comment type="similarity">
    <text evidence="1 3">Belongs to the enoyl-CoA hydratase/isomerase family.</text>
</comment>
<gene>
    <name evidence="4" type="ORF">EDC30_11367</name>
</gene>
<dbReference type="SUPFAM" id="SSF55961">
    <property type="entry name" value="Bet v1-like"/>
    <property type="match status" value="1"/>
</dbReference>
<reference evidence="4 5" key="1">
    <citation type="submission" date="2019-03" db="EMBL/GenBank/DDBJ databases">
        <title>Genomic Encyclopedia of Type Strains, Phase IV (KMG-IV): sequencing the most valuable type-strain genomes for metagenomic binning, comparative biology and taxonomic classification.</title>
        <authorList>
            <person name="Goeker M."/>
        </authorList>
    </citation>
    <scope>NUCLEOTIDE SEQUENCE [LARGE SCALE GENOMIC DNA]</scope>
    <source>
        <strain evidence="4 5">DSM 7445</strain>
    </source>
</reference>
<organism evidence="4 5">
    <name type="scientific">Paucimonas lemoignei</name>
    <name type="common">Pseudomonas lemoignei</name>
    <dbReference type="NCBI Taxonomy" id="29443"/>
    <lineage>
        <taxon>Bacteria</taxon>
        <taxon>Pseudomonadati</taxon>
        <taxon>Pseudomonadota</taxon>
        <taxon>Betaproteobacteria</taxon>
        <taxon>Burkholderiales</taxon>
        <taxon>Burkholderiaceae</taxon>
        <taxon>Paucimonas</taxon>
    </lineage>
</organism>
<dbReference type="Proteomes" id="UP000295382">
    <property type="component" value="Unassembled WGS sequence"/>
</dbReference>
<proteinExistence type="inferred from homology"/>
<dbReference type="InterPro" id="IPR010419">
    <property type="entry name" value="CO_DH_gsu"/>
</dbReference>
<evidence type="ECO:0000256" key="1">
    <source>
        <dbReference type="ARBA" id="ARBA00005254"/>
    </source>
</evidence>
<dbReference type="AlphaFoldDB" id="A0A4V2UI88"/>
<dbReference type="PANTHER" id="PTHR11941:SF127">
    <property type="entry name" value="ENOYL-COA HYDRATASE ECHA18 (ENOYL HYDRASE) (UNSATURATED ACYL-COA HYDRATASE) (CROTONASE)-RELATED"/>
    <property type="match status" value="1"/>
</dbReference>
<keyword evidence="5" id="KW-1185">Reference proteome</keyword>
<dbReference type="Pfam" id="PF06240">
    <property type="entry name" value="COXG"/>
    <property type="match status" value="1"/>
</dbReference>
<dbReference type="GO" id="GO:0016829">
    <property type="term" value="F:lyase activity"/>
    <property type="evidence" value="ECO:0007669"/>
    <property type="project" value="UniProtKB-KW"/>
</dbReference>
<dbReference type="InterPro" id="IPR014748">
    <property type="entry name" value="Enoyl-CoA_hydra_C"/>
</dbReference>
<dbReference type="Pfam" id="PF00378">
    <property type="entry name" value="ECH_1"/>
    <property type="match status" value="1"/>
</dbReference>
<dbReference type="CDD" id="cd05018">
    <property type="entry name" value="CoxG"/>
    <property type="match status" value="1"/>
</dbReference>
<sequence>MEMKDEIRLEARRAVVWEALNDPEVLKACIPGCESLEKNSDTELVSLVVVKVGPIKAKFSGKVTLTDIVPMESYRLIGEGQGGVAGFAKAEITVQLEDEGASTLLRYGVTANIGGKIAQLGSRMIDSTARKMADQFFASFNEVIQSRTGAAQADAGAAAVSGVAASSGETASTSVATAVPEAGGAMPVSDDILVTLVDVQEEDEPPVMVQNNSGGWLARLLGRAQAAPAQPAAKVPASNGVRHKAAIVTLNRPKQRNAVTLQMWRDLGRIFTELGRDPKVRAIILTGAGGNFSGGADIAEFSKVRASVEQGVEYEVAVDACCDAIAATPKPTIAVVNGYCMGGACHLAMSCDFRVAATSAQFGIPAARLSIVYGVRGTQRLLALVGVANAKRILYSAKKFGAEEGHRIGFVDRVAADPMRAAKSFAAVMADNAPLTIAGTKVLLNGLTMGMGVLNDTTVRQVVERAVGSDDYRDARQAFVEKRQPVFLGK</sequence>
<dbReference type="RefSeq" id="WP_207907311.1">
    <property type="nucleotide sequence ID" value="NZ_SLZQ01000013.1"/>
</dbReference>
<dbReference type="SUPFAM" id="SSF52096">
    <property type="entry name" value="ClpP/crotonase"/>
    <property type="match status" value="1"/>
</dbReference>
<comment type="caution">
    <text evidence="4">The sequence shown here is derived from an EMBL/GenBank/DDBJ whole genome shotgun (WGS) entry which is preliminary data.</text>
</comment>
<accession>A0A4V2UI88</accession>
<protein>
    <submittedName>
        <fullName evidence="4">Enoyl-CoA hydratase/carnithine racemase</fullName>
    </submittedName>
</protein>
<dbReference type="InterPro" id="IPR001753">
    <property type="entry name" value="Enoyl-CoA_hydra/iso"/>
</dbReference>
<dbReference type="Gene3D" id="3.30.530.20">
    <property type="match status" value="1"/>
</dbReference>
<evidence type="ECO:0000313" key="5">
    <source>
        <dbReference type="Proteomes" id="UP000295382"/>
    </source>
</evidence>
<dbReference type="Gene3D" id="3.90.226.10">
    <property type="entry name" value="2-enoyl-CoA Hydratase, Chain A, domain 1"/>
    <property type="match status" value="1"/>
</dbReference>
<dbReference type="PANTHER" id="PTHR11941">
    <property type="entry name" value="ENOYL-COA HYDRATASE-RELATED"/>
    <property type="match status" value="1"/>
</dbReference>
<evidence type="ECO:0000256" key="3">
    <source>
        <dbReference type="RuleBase" id="RU003707"/>
    </source>
</evidence>
<dbReference type="EMBL" id="SLZQ01000013">
    <property type="protein sequence ID" value="TCS34371.1"/>
    <property type="molecule type" value="Genomic_DNA"/>
</dbReference>
<dbReference type="InterPro" id="IPR029045">
    <property type="entry name" value="ClpP/crotonase-like_dom_sf"/>
</dbReference>
<evidence type="ECO:0000313" key="4">
    <source>
        <dbReference type="EMBL" id="TCS34371.1"/>
    </source>
</evidence>
<dbReference type="InterPro" id="IPR023393">
    <property type="entry name" value="START-like_dom_sf"/>
</dbReference>
<dbReference type="Gene3D" id="1.10.12.10">
    <property type="entry name" value="Lyase 2-enoyl-coa Hydratase, Chain A, domain 2"/>
    <property type="match status" value="1"/>
</dbReference>
<name>A0A4V2UI88_PAULE</name>
<keyword evidence="2" id="KW-0456">Lyase</keyword>
<dbReference type="PROSITE" id="PS00166">
    <property type="entry name" value="ENOYL_COA_HYDRATASE"/>
    <property type="match status" value="1"/>
</dbReference>